<dbReference type="Proteomes" id="UP000476064">
    <property type="component" value="Chromosome"/>
</dbReference>
<keyword evidence="7" id="KW-1185">Reference proteome</keyword>
<evidence type="ECO:0000259" key="4">
    <source>
        <dbReference type="Pfam" id="PF01232"/>
    </source>
</evidence>
<dbReference type="PANTHER" id="PTHR30524:SF0">
    <property type="entry name" value="ALTRONATE OXIDOREDUCTASE-RELATED"/>
    <property type="match status" value="1"/>
</dbReference>
<dbReference type="Pfam" id="PF08125">
    <property type="entry name" value="Mannitol_dh_C"/>
    <property type="match status" value="1"/>
</dbReference>
<dbReference type="GO" id="GO:0008926">
    <property type="term" value="F:mannitol-1-phosphate 5-dehydrogenase activity"/>
    <property type="evidence" value="ECO:0007669"/>
    <property type="project" value="UniProtKB-EC"/>
</dbReference>
<dbReference type="KEGG" id="plyc:GXP70_21095"/>
<dbReference type="InterPro" id="IPR008927">
    <property type="entry name" value="6-PGluconate_DH-like_C_sf"/>
</dbReference>
<keyword evidence="2" id="KW-0520">NAD</keyword>
<dbReference type="GO" id="GO:0005829">
    <property type="term" value="C:cytosol"/>
    <property type="evidence" value="ECO:0007669"/>
    <property type="project" value="TreeGrafter"/>
</dbReference>
<dbReference type="InterPro" id="IPR013131">
    <property type="entry name" value="Mannitol_DH_N"/>
</dbReference>
<keyword evidence="1 6" id="KW-0560">Oxidoreductase</keyword>
<dbReference type="PRINTS" id="PR00084">
    <property type="entry name" value="MTLDHDRGNASE"/>
</dbReference>
<dbReference type="AlphaFoldDB" id="A0A6C0G8E2"/>
<organism evidence="6 7">
    <name type="scientific">Paenibacillus lycopersici</name>
    <dbReference type="NCBI Taxonomy" id="2704462"/>
    <lineage>
        <taxon>Bacteria</taxon>
        <taxon>Bacillati</taxon>
        <taxon>Bacillota</taxon>
        <taxon>Bacilli</taxon>
        <taxon>Bacillales</taxon>
        <taxon>Paenibacillaceae</taxon>
        <taxon>Paenibacillus</taxon>
    </lineage>
</organism>
<dbReference type="Pfam" id="PF01232">
    <property type="entry name" value="Mannitol_dh"/>
    <property type="match status" value="1"/>
</dbReference>
<evidence type="ECO:0000313" key="7">
    <source>
        <dbReference type="Proteomes" id="UP000476064"/>
    </source>
</evidence>
<evidence type="ECO:0000259" key="5">
    <source>
        <dbReference type="Pfam" id="PF08125"/>
    </source>
</evidence>
<comment type="catalytic activity">
    <reaction evidence="3">
        <text>D-mannitol 1-phosphate + NAD(+) = beta-D-fructose 6-phosphate + NADH + H(+)</text>
        <dbReference type="Rhea" id="RHEA:19661"/>
        <dbReference type="ChEBI" id="CHEBI:15378"/>
        <dbReference type="ChEBI" id="CHEBI:57540"/>
        <dbReference type="ChEBI" id="CHEBI:57634"/>
        <dbReference type="ChEBI" id="CHEBI:57945"/>
        <dbReference type="ChEBI" id="CHEBI:61381"/>
        <dbReference type="EC" id="1.1.1.17"/>
    </reaction>
</comment>
<dbReference type="GO" id="GO:0009026">
    <property type="term" value="F:tagaturonate reductase activity"/>
    <property type="evidence" value="ECO:0007669"/>
    <property type="project" value="UniProtKB-EC"/>
</dbReference>
<dbReference type="InterPro" id="IPR000669">
    <property type="entry name" value="Mannitol_DH"/>
</dbReference>
<dbReference type="EC" id="1.1.1.58" evidence="6"/>
<feature type="domain" description="Mannitol dehydrogenase N-terminal" evidence="4">
    <location>
        <begin position="7"/>
        <end position="244"/>
    </location>
</feature>
<dbReference type="InterPro" id="IPR036291">
    <property type="entry name" value="NAD(P)-bd_dom_sf"/>
</dbReference>
<dbReference type="SUPFAM" id="SSF48179">
    <property type="entry name" value="6-phosphogluconate dehydrogenase C-terminal domain-like"/>
    <property type="match status" value="1"/>
</dbReference>
<proteinExistence type="predicted"/>
<sequence length="474" mass="53798">MSGSAVNVLQIGEGNFLRGFADWMIHSCRKQGLFAGSVAVTQPRPAGKRKIAQLAEQDGLYTLVVRGLENGERVERREMIGVFSQVFDPYEEWERFLALADNPDLRLVISNTTEAGLTYKAEPLQEGEPTQSFPGKIARLLYRRYEAFGGAPDKGLVVLPCELLERNGDTLRDCVLRYAADWRFPEAFLDWVRAHNRFLNSLVDRIVTGYPDEAQAEAWFAEWGYRDDMLTACEPYHLWAIEAEPELESLLPLRAAGLNAHWVDDLTPFQLRKVRILNGAHTLMTPLGLLHGVEHVRELMEHREWSAFVRRTVEEEIIPSLPYPEPDMLAYAGEVFERYLNPFIRHRLHDIAMNSLSKARARLLPTMAHYAGRGECVPDGLTRGFAGLLRYYRAEEREGRFVGRTLSGESYELRDDSALLARIAHAWRDARSPEAAIAALLADASLWGQDLSVWPGFTERIIRCWNATEQGGNE</sequence>
<reference evidence="6 7" key="1">
    <citation type="submission" date="2020-01" db="EMBL/GenBank/DDBJ databases">
        <title>Paenibacillus sp. nov., isolated from tomato rhizosphere.</title>
        <authorList>
            <person name="Weon H.-Y."/>
            <person name="Lee S.A."/>
        </authorList>
    </citation>
    <scope>NUCLEOTIDE SEQUENCE [LARGE SCALE GENOMIC DNA]</scope>
    <source>
        <strain evidence="6 7">12200R-189</strain>
    </source>
</reference>
<gene>
    <name evidence="6" type="ORF">GXP70_21095</name>
</gene>
<dbReference type="PANTHER" id="PTHR30524">
    <property type="entry name" value="MANNITOL-1-PHOSPHATE 5-DEHYDROGENASE"/>
    <property type="match status" value="1"/>
</dbReference>
<dbReference type="Gene3D" id="1.10.1040.10">
    <property type="entry name" value="N-(1-d-carboxylethyl)-l-norvaline Dehydrogenase, domain 2"/>
    <property type="match status" value="1"/>
</dbReference>
<evidence type="ECO:0000313" key="6">
    <source>
        <dbReference type="EMBL" id="QHT64042.1"/>
    </source>
</evidence>
<protein>
    <submittedName>
        <fullName evidence="6">Tagaturonate reductase</fullName>
        <ecNumber evidence="6">1.1.1.58</ecNumber>
    </submittedName>
</protein>
<name>A0A6C0G8E2_9BACL</name>
<dbReference type="EMBL" id="CP048209">
    <property type="protein sequence ID" value="QHT64042.1"/>
    <property type="molecule type" value="Genomic_DNA"/>
</dbReference>
<dbReference type="SUPFAM" id="SSF51735">
    <property type="entry name" value="NAD(P)-binding Rossmann-fold domains"/>
    <property type="match status" value="1"/>
</dbReference>
<dbReference type="NCBIfam" id="NF002969">
    <property type="entry name" value="PRK03643.1"/>
    <property type="match status" value="1"/>
</dbReference>
<evidence type="ECO:0000256" key="1">
    <source>
        <dbReference type="ARBA" id="ARBA00023002"/>
    </source>
</evidence>
<dbReference type="GO" id="GO:0019592">
    <property type="term" value="P:mannitol catabolic process"/>
    <property type="evidence" value="ECO:0007669"/>
    <property type="project" value="TreeGrafter"/>
</dbReference>
<dbReference type="InterPro" id="IPR013328">
    <property type="entry name" value="6PGD_dom2"/>
</dbReference>
<feature type="domain" description="Mannitol dehydrogenase C-terminal" evidence="5">
    <location>
        <begin position="265"/>
        <end position="466"/>
    </location>
</feature>
<dbReference type="InterPro" id="IPR013118">
    <property type="entry name" value="Mannitol_DH_C"/>
</dbReference>
<dbReference type="Gene3D" id="3.40.50.720">
    <property type="entry name" value="NAD(P)-binding Rossmann-like Domain"/>
    <property type="match status" value="1"/>
</dbReference>
<evidence type="ECO:0000256" key="3">
    <source>
        <dbReference type="ARBA" id="ARBA00048615"/>
    </source>
</evidence>
<accession>A0A6C0G8E2</accession>
<evidence type="ECO:0000256" key="2">
    <source>
        <dbReference type="ARBA" id="ARBA00023027"/>
    </source>
</evidence>